<evidence type="ECO:0000313" key="4">
    <source>
        <dbReference type="Proteomes" id="UP000477083"/>
    </source>
</evidence>
<proteinExistence type="predicted"/>
<feature type="transmembrane region" description="Helical" evidence="1">
    <location>
        <begin position="100"/>
        <end position="127"/>
    </location>
</feature>
<dbReference type="InterPro" id="IPR017850">
    <property type="entry name" value="Alkaline_phosphatase_core_sf"/>
</dbReference>
<gene>
    <name evidence="3" type="ORF">GS660_19630</name>
</gene>
<dbReference type="EMBL" id="WWNR01000025">
    <property type="protein sequence ID" value="MZQ91301.1"/>
    <property type="molecule type" value="Genomic_DNA"/>
</dbReference>
<protein>
    <submittedName>
        <fullName evidence="3">Sulfatase</fullName>
    </submittedName>
</protein>
<organism evidence="3 4">
    <name type="scientific">Frigidibacter albus</name>
    <dbReference type="NCBI Taxonomy" id="1465486"/>
    <lineage>
        <taxon>Bacteria</taxon>
        <taxon>Pseudomonadati</taxon>
        <taxon>Pseudomonadota</taxon>
        <taxon>Alphaproteobacteria</taxon>
        <taxon>Rhodobacterales</taxon>
        <taxon>Paracoccaceae</taxon>
        <taxon>Frigidibacter</taxon>
    </lineage>
</organism>
<evidence type="ECO:0000259" key="2">
    <source>
        <dbReference type="Pfam" id="PF00884"/>
    </source>
</evidence>
<evidence type="ECO:0000313" key="3">
    <source>
        <dbReference type="EMBL" id="MZQ91301.1"/>
    </source>
</evidence>
<dbReference type="Pfam" id="PF00884">
    <property type="entry name" value="Sulfatase"/>
    <property type="match status" value="1"/>
</dbReference>
<evidence type="ECO:0000256" key="1">
    <source>
        <dbReference type="SAM" id="Phobius"/>
    </source>
</evidence>
<keyword evidence="4" id="KW-1185">Reference proteome</keyword>
<name>A0A6L8VNA2_9RHOB</name>
<feature type="domain" description="Sulfatase N-terminal" evidence="2">
    <location>
        <begin position="263"/>
        <end position="465"/>
    </location>
</feature>
<keyword evidence="1" id="KW-0812">Transmembrane</keyword>
<accession>A0A6L8VNA2</accession>
<dbReference type="Gene3D" id="3.40.720.10">
    <property type="entry name" value="Alkaline Phosphatase, subunit A"/>
    <property type="match status" value="1"/>
</dbReference>
<dbReference type="InterPro" id="IPR000917">
    <property type="entry name" value="Sulfatase_N"/>
</dbReference>
<dbReference type="OrthoDB" id="1376015at2"/>
<keyword evidence="1" id="KW-0472">Membrane</keyword>
<comment type="caution">
    <text evidence="3">The sequence shown here is derived from an EMBL/GenBank/DDBJ whole genome shotgun (WGS) entry which is preliminary data.</text>
</comment>
<dbReference type="AlphaFoldDB" id="A0A6L8VNA2"/>
<dbReference type="Proteomes" id="UP000477083">
    <property type="component" value="Unassembled WGS sequence"/>
</dbReference>
<sequence>MAALAASALLIHLVLIQPNHPDALTWGALRRMPLELPVLLLGCLALGGRALPQLASVALTGMVVVKLADFAVFTAFGRGFDPLADMHLLPAGVHLLKGSAGVAGAVLAGAALVVALAGLLALLFVALRVWARAGAGLTAPARLAAGAAALVFALLSAAEIRTALNGWKGWNPPGDAFTSRLAAEHLRDFGRSRAALAEFRTAAGADPWRDRDGVLAQLEGRDVILVFVESYGRAAFDNPLYADRHRATLAEGAEALAGVGLEARSGWLTSPVIGGQSWLAHGTLASGLEVNDQTRYRAMLASPRHSLFSLAAGAGYATAAIAPAIVMPWPEAEALGFQSVLAAADLGYAGQPFNWVTMPDQYTLSAFDRLVPREAPLMAEIALISSHAPWTPVAQMIPWEEVGDGRVFDAQAAQGPTPREVWADPDRIRDHYARAQDYAVRAVLSWAALPREDAPLLIVLGDHQAAGFVSEVGGRDVPIHLIGPPEVLALFDDWGWSPGLMPEAALAPWPMRAFRDRFLDATSGGAP</sequence>
<feature type="transmembrane region" description="Helical" evidence="1">
    <location>
        <begin position="58"/>
        <end position="80"/>
    </location>
</feature>
<keyword evidence="1" id="KW-1133">Transmembrane helix</keyword>
<reference evidence="3 4" key="1">
    <citation type="submission" date="2020-01" db="EMBL/GenBank/DDBJ databases">
        <title>Frigidibacter albus SP32T (=CGMCC 1.13995T).</title>
        <authorList>
            <person name="Liao X."/>
        </authorList>
    </citation>
    <scope>NUCLEOTIDE SEQUENCE [LARGE SCALE GENOMIC DNA]</scope>
    <source>
        <strain evidence="3 4">SP32</strain>
    </source>
</reference>